<dbReference type="AlphaFoldDB" id="A0A1H1FV68"/>
<protein>
    <submittedName>
        <fullName evidence="2">Predicted amidophosphoribosyltransferases</fullName>
    </submittedName>
</protein>
<keyword evidence="2" id="KW-0808">Transferase</keyword>
<comment type="similarity">
    <text evidence="1">Belongs to the ComF/GntX family.</text>
</comment>
<dbReference type="GO" id="GO:0016757">
    <property type="term" value="F:glycosyltransferase activity"/>
    <property type="evidence" value="ECO:0007669"/>
    <property type="project" value="UniProtKB-KW"/>
</dbReference>
<dbReference type="CDD" id="cd06223">
    <property type="entry name" value="PRTases_typeI"/>
    <property type="match status" value="1"/>
</dbReference>
<dbReference type="Proteomes" id="UP000199301">
    <property type="component" value="Unassembled WGS sequence"/>
</dbReference>
<reference evidence="3" key="1">
    <citation type="submission" date="2016-10" db="EMBL/GenBank/DDBJ databases">
        <authorList>
            <person name="Varghese N."/>
            <person name="Submissions S."/>
        </authorList>
    </citation>
    <scope>NUCLEOTIDE SEQUENCE [LARGE SCALE GENOMIC DNA]</scope>
    <source>
        <strain evidence="3">DSM 45459</strain>
    </source>
</reference>
<evidence type="ECO:0000313" key="2">
    <source>
        <dbReference type="EMBL" id="SDR04854.1"/>
    </source>
</evidence>
<organism evidence="2 3">
    <name type="scientific">Actinopolyspora saharensis</name>
    <dbReference type="NCBI Taxonomy" id="995062"/>
    <lineage>
        <taxon>Bacteria</taxon>
        <taxon>Bacillati</taxon>
        <taxon>Actinomycetota</taxon>
        <taxon>Actinomycetes</taxon>
        <taxon>Actinopolysporales</taxon>
        <taxon>Actinopolysporaceae</taxon>
        <taxon>Actinopolyspora</taxon>
    </lineage>
</organism>
<gene>
    <name evidence="2" type="ORF">SAMN04489718_3260</name>
</gene>
<evidence type="ECO:0000256" key="1">
    <source>
        <dbReference type="ARBA" id="ARBA00008007"/>
    </source>
</evidence>
<keyword evidence="2" id="KW-0328">Glycosyltransferase</keyword>
<dbReference type="InterPro" id="IPR051910">
    <property type="entry name" value="ComF/GntX_DNA_util-trans"/>
</dbReference>
<sequence>MTHEDIRADLRRQLTRRVGGFFHNTRKLPGVTCVVCAGPVSSNEVVCSRCARHRAEFGDRLADRVLLLTYVRGHQPRKQHQSAHTVRAYKWPWSSVERCLNDLRLMVLAATRIHARCVVEAAGRIWDSVTFVPSRNRPIAKHPVAELARHVAFHDQDEDRLTLEIGPGFGDSERVVRADQFVVPDRYRERVTGRHVLLVDDTWTSGAKMQSAAVALSDAGAEQVTALCVAR</sequence>
<dbReference type="STRING" id="995062.SAMN04489718_3260"/>
<dbReference type="PANTHER" id="PTHR47505">
    <property type="entry name" value="DNA UTILIZATION PROTEIN YHGH"/>
    <property type="match status" value="1"/>
</dbReference>
<dbReference type="PANTHER" id="PTHR47505:SF1">
    <property type="entry name" value="DNA UTILIZATION PROTEIN YHGH"/>
    <property type="match status" value="1"/>
</dbReference>
<proteinExistence type="inferred from homology"/>
<accession>A0A1H1FV68</accession>
<dbReference type="Gene3D" id="3.40.50.2020">
    <property type="match status" value="1"/>
</dbReference>
<evidence type="ECO:0000313" key="3">
    <source>
        <dbReference type="Proteomes" id="UP000199301"/>
    </source>
</evidence>
<dbReference type="EMBL" id="FNKO01000002">
    <property type="protein sequence ID" value="SDR04854.1"/>
    <property type="molecule type" value="Genomic_DNA"/>
</dbReference>
<dbReference type="InterPro" id="IPR029057">
    <property type="entry name" value="PRTase-like"/>
</dbReference>
<dbReference type="SUPFAM" id="SSF53271">
    <property type="entry name" value="PRTase-like"/>
    <property type="match status" value="1"/>
</dbReference>
<name>A0A1H1FV68_9ACTN</name>
<dbReference type="InterPro" id="IPR000836">
    <property type="entry name" value="PRTase_dom"/>
</dbReference>
<keyword evidence="3" id="KW-1185">Reference proteome</keyword>